<dbReference type="Gene3D" id="2.60.120.260">
    <property type="entry name" value="Galactose-binding domain-like"/>
    <property type="match status" value="1"/>
</dbReference>
<evidence type="ECO:0000256" key="11">
    <source>
        <dbReference type="SAM" id="SignalP"/>
    </source>
</evidence>
<keyword evidence="8" id="KW-0458">Lysosome</keyword>
<evidence type="ECO:0000256" key="6">
    <source>
        <dbReference type="ARBA" id="ARBA00022801"/>
    </source>
</evidence>
<dbReference type="Pfam" id="PF22666">
    <property type="entry name" value="Glyco_hydro_2_N2"/>
    <property type="match status" value="1"/>
</dbReference>
<dbReference type="Gene3D" id="2.60.40.10">
    <property type="entry name" value="Immunoglobulins"/>
    <property type="match status" value="1"/>
</dbReference>
<dbReference type="PANTHER" id="PTHR43730:SF1">
    <property type="entry name" value="BETA-MANNOSIDASE"/>
    <property type="match status" value="1"/>
</dbReference>
<dbReference type="FunFam" id="3.20.20.80:FF:000050">
    <property type="entry name" value="Beta-mannosidase B"/>
    <property type="match status" value="1"/>
</dbReference>
<keyword evidence="7" id="KW-0325">Glycoprotein</keyword>
<dbReference type="EnsemblMetazoa" id="GAUT003428-RA">
    <property type="protein sequence ID" value="GAUT003428-PA"/>
    <property type="gene ID" value="GAUT003428"/>
</dbReference>
<name>A0A1A9UFR6_GLOAU</name>
<evidence type="ECO:0000313" key="14">
    <source>
        <dbReference type="Proteomes" id="UP000078200"/>
    </source>
</evidence>
<feature type="domain" description="Beta-mannosidase-like galactose-binding" evidence="12">
    <location>
        <begin position="40"/>
        <end position="214"/>
    </location>
</feature>
<comment type="similarity">
    <text evidence="3">Belongs to the glycosyl hydrolase 2 family.</text>
</comment>
<dbReference type="AlphaFoldDB" id="A0A1A9UFR6"/>
<evidence type="ECO:0000256" key="8">
    <source>
        <dbReference type="ARBA" id="ARBA00023228"/>
    </source>
</evidence>
<comment type="catalytic activity">
    <reaction evidence="1">
        <text>Hydrolysis of terminal, non-reducing beta-D-mannose residues in beta-D-mannosides.</text>
        <dbReference type="EC" id="3.2.1.25"/>
    </reaction>
</comment>
<dbReference type="GO" id="GO:0004567">
    <property type="term" value="F:beta-mannosidase activity"/>
    <property type="evidence" value="ECO:0007669"/>
    <property type="project" value="UniProtKB-EC"/>
</dbReference>
<keyword evidence="9" id="KW-0326">Glycosidase</keyword>
<dbReference type="PANTHER" id="PTHR43730">
    <property type="entry name" value="BETA-MANNOSIDASE"/>
    <property type="match status" value="1"/>
</dbReference>
<dbReference type="SUPFAM" id="SSF49303">
    <property type="entry name" value="beta-Galactosidase/glucuronidase domain"/>
    <property type="match status" value="1"/>
</dbReference>
<evidence type="ECO:0000256" key="1">
    <source>
        <dbReference type="ARBA" id="ARBA00000829"/>
    </source>
</evidence>
<dbReference type="VEuPathDB" id="VectorBase:GAUT003428"/>
<evidence type="ECO:0000256" key="2">
    <source>
        <dbReference type="ARBA" id="ARBA00004371"/>
    </source>
</evidence>
<evidence type="ECO:0000259" key="12">
    <source>
        <dbReference type="Pfam" id="PF22666"/>
    </source>
</evidence>
<evidence type="ECO:0000256" key="5">
    <source>
        <dbReference type="ARBA" id="ARBA00022729"/>
    </source>
</evidence>
<comment type="subcellular location">
    <subcellularLocation>
        <location evidence="2">Lysosome</location>
    </subcellularLocation>
</comment>
<keyword evidence="14" id="KW-1185">Reference proteome</keyword>
<evidence type="ECO:0000313" key="13">
    <source>
        <dbReference type="EnsemblMetazoa" id="GAUT003428-PA"/>
    </source>
</evidence>
<dbReference type="GO" id="GO:0006516">
    <property type="term" value="P:glycoprotein catabolic process"/>
    <property type="evidence" value="ECO:0007669"/>
    <property type="project" value="TreeGrafter"/>
</dbReference>
<dbReference type="SUPFAM" id="SSF49785">
    <property type="entry name" value="Galactose-binding domain-like"/>
    <property type="match status" value="1"/>
</dbReference>
<proteinExistence type="inferred from homology"/>
<organism evidence="13 14">
    <name type="scientific">Glossina austeni</name>
    <name type="common">Savannah tsetse fly</name>
    <dbReference type="NCBI Taxonomy" id="7395"/>
    <lineage>
        <taxon>Eukaryota</taxon>
        <taxon>Metazoa</taxon>
        <taxon>Ecdysozoa</taxon>
        <taxon>Arthropoda</taxon>
        <taxon>Hexapoda</taxon>
        <taxon>Insecta</taxon>
        <taxon>Pterygota</taxon>
        <taxon>Neoptera</taxon>
        <taxon>Endopterygota</taxon>
        <taxon>Diptera</taxon>
        <taxon>Brachycera</taxon>
        <taxon>Muscomorpha</taxon>
        <taxon>Hippoboscoidea</taxon>
        <taxon>Glossinidae</taxon>
        <taxon>Glossina</taxon>
    </lineage>
</organism>
<dbReference type="InterPro" id="IPR013783">
    <property type="entry name" value="Ig-like_fold"/>
</dbReference>
<dbReference type="InterPro" id="IPR036156">
    <property type="entry name" value="Beta-gal/glucu_dom_sf"/>
</dbReference>
<dbReference type="SUPFAM" id="SSF51445">
    <property type="entry name" value="(Trans)glycosidases"/>
    <property type="match status" value="1"/>
</dbReference>
<dbReference type="InterPro" id="IPR017853">
    <property type="entry name" value="GH"/>
</dbReference>
<dbReference type="InterPro" id="IPR050887">
    <property type="entry name" value="Beta-mannosidase_GH2"/>
</dbReference>
<evidence type="ECO:0000256" key="7">
    <source>
        <dbReference type="ARBA" id="ARBA00023180"/>
    </source>
</evidence>
<sequence length="913" mass="105397">MFLINFPSNSLTLSVILLWFLLDSKCDGDRVRVINLNRNWTLSNENGTITKSGVTIPSGVYSQLYGEKVLDSYNDVDLRWISYDNWTYTYSFSVKTEDFKSICFVNLTLHGIDTVAEVRLNGDWLGRPDNMFVRYSYDITKILKDDNILEIEIKSPVYEALSRARELQRQGIEIPPNCPPSQYHGECHMNMLRKMQASFGWDWGLAAPSMGIWKSVTLEYYDVAIIRDVDVTLKKNSTHWTMQSRVFIDCNDQKDFYAELTFYAVELLKNPVIISKHVETPVSYKAPIITFFIHVPIGAVTLWWPNGYGDQKLYPLHYSLKAWSNPKGPTLRDNVISEKSIRIGFRTIELIEDPVKEGTGNTFFFKINGKEIFMKGSNYIPNHILPEYSRDSNRLKHLLQSAKDTHQNMIRVWGGGIYESDEFYDIADQNGLLIWHDMMFACAMYPVQEQFLASVRLEISQNIKRIAHHPSIAILATNNENEVALVQSWYGTSFEDERFRKEYRKLYLATVMHELKIVEHSSRPIALVSSPSNGKASANDNYISDNPQDPDYGDVHFYEVFKDAWDPSVYPRPRFSSEYGFQGLPQMASWLKTAAPHDKLISLIEHRQHHPVGIPVMTNLIRRHLPLPLPEDPPYLEALVYFSQIAQAMATKVETELYRSLRDTEHRTMGALYWQLNDVWIAPSWSSIDFYGNYKLLHYWSQDFLAPISIIALYDRNSKAINVSLVCDEFKVDTNDLKVTLNIYKWTQLLPTNSTTWPVTLKPNGVHYDKIIPISEIITGEFTPKNCVVEFVLRRGTAFLSHTFYFPGPIKESLAVKNPEITLEISHRYCSSSVYVKTNSYSLTVSTKYPALFVYIELLRSDISKYKLSCNGFMQVTPVQAIHLEFEANNCINLTRHDIKLTTVNQYLKRRKI</sequence>
<feature type="chain" id="PRO_5008398465" description="beta-mannosidase" evidence="11">
    <location>
        <begin position="29"/>
        <end position="913"/>
    </location>
</feature>
<keyword evidence="6" id="KW-0378">Hydrolase</keyword>
<dbReference type="InterPro" id="IPR054593">
    <property type="entry name" value="Beta-mannosidase-like_N2"/>
</dbReference>
<evidence type="ECO:0000256" key="10">
    <source>
        <dbReference type="ARBA" id="ARBA00033445"/>
    </source>
</evidence>
<dbReference type="Gene3D" id="3.20.20.80">
    <property type="entry name" value="Glycosidases"/>
    <property type="match status" value="1"/>
</dbReference>
<dbReference type="GO" id="GO:0005764">
    <property type="term" value="C:lysosome"/>
    <property type="evidence" value="ECO:0007669"/>
    <property type="project" value="UniProtKB-SubCell"/>
</dbReference>
<dbReference type="Proteomes" id="UP000078200">
    <property type="component" value="Unassembled WGS sequence"/>
</dbReference>
<evidence type="ECO:0000256" key="4">
    <source>
        <dbReference type="ARBA" id="ARBA00012754"/>
    </source>
</evidence>
<feature type="signal peptide" evidence="11">
    <location>
        <begin position="1"/>
        <end position="28"/>
    </location>
</feature>
<protein>
    <recommendedName>
        <fullName evidence="4">beta-mannosidase</fullName>
        <ecNumber evidence="4">3.2.1.25</ecNumber>
    </recommendedName>
    <alternativeName>
        <fullName evidence="10">Mannanase</fullName>
    </alternativeName>
</protein>
<evidence type="ECO:0000256" key="3">
    <source>
        <dbReference type="ARBA" id="ARBA00007401"/>
    </source>
</evidence>
<keyword evidence="5 11" id="KW-0732">Signal</keyword>
<dbReference type="STRING" id="7395.A0A1A9UFR6"/>
<dbReference type="FunFam" id="2.60.120.260:FF:000060">
    <property type="entry name" value="Probable beta-mannosidase"/>
    <property type="match status" value="1"/>
</dbReference>
<accession>A0A1A9UFR6</accession>
<reference evidence="13" key="1">
    <citation type="submission" date="2020-05" db="UniProtKB">
        <authorList>
            <consortium name="EnsemblMetazoa"/>
        </authorList>
    </citation>
    <scope>IDENTIFICATION</scope>
    <source>
        <strain evidence="13">TTRI</strain>
    </source>
</reference>
<evidence type="ECO:0000256" key="9">
    <source>
        <dbReference type="ARBA" id="ARBA00023295"/>
    </source>
</evidence>
<dbReference type="InterPro" id="IPR008979">
    <property type="entry name" value="Galactose-bd-like_sf"/>
</dbReference>
<dbReference type="EC" id="3.2.1.25" evidence="4"/>